<dbReference type="Proteomes" id="UP000051302">
    <property type="component" value="Unassembled WGS sequence"/>
</dbReference>
<gene>
    <name evidence="1" type="ORF">FD31_GL001505</name>
</gene>
<name>A0A0R1WKE9_9LACO</name>
<dbReference type="AlphaFoldDB" id="A0A0R1WKE9"/>
<keyword evidence="2" id="KW-1185">Reference proteome</keyword>
<dbReference type="PATRIC" id="fig|1423774.3.peg.1559"/>
<evidence type="ECO:0008006" key="3">
    <source>
        <dbReference type="Google" id="ProtNLM"/>
    </source>
</evidence>
<sequence>MNKMDKRQAQVQGDQEVYKLDPEVKKYSLMDAGFMESNKGSFRLVHPINGSSPYEARYYLRATVDKDLDSLKLAITDKSGLHNINMFKVKDTEAEVSDYRYLMNFLKEKNVLVK</sequence>
<reference evidence="1 2" key="1">
    <citation type="journal article" date="2015" name="Genome Announc.">
        <title>Expanding the biotechnology potential of lactobacilli through comparative genomics of 213 strains and associated genera.</title>
        <authorList>
            <person name="Sun Z."/>
            <person name="Harris H.M."/>
            <person name="McCann A."/>
            <person name="Guo C."/>
            <person name="Argimon S."/>
            <person name="Zhang W."/>
            <person name="Yang X."/>
            <person name="Jeffery I.B."/>
            <person name="Cooney J.C."/>
            <person name="Kagawa T.F."/>
            <person name="Liu W."/>
            <person name="Song Y."/>
            <person name="Salvetti E."/>
            <person name="Wrobel A."/>
            <person name="Rasinkangas P."/>
            <person name="Parkhill J."/>
            <person name="Rea M.C."/>
            <person name="O'Sullivan O."/>
            <person name="Ritari J."/>
            <person name="Douillard F.P."/>
            <person name="Paul Ross R."/>
            <person name="Yang R."/>
            <person name="Briner A.E."/>
            <person name="Felis G.E."/>
            <person name="de Vos W.M."/>
            <person name="Barrangou R."/>
            <person name="Klaenhammer T.R."/>
            <person name="Caufield P.W."/>
            <person name="Cui Y."/>
            <person name="Zhang H."/>
            <person name="O'Toole P.W."/>
        </authorList>
    </citation>
    <scope>NUCLEOTIDE SEQUENCE [LARGE SCALE GENOMIC DNA]</scope>
    <source>
        <strain evidence="1 2">DSM 16982</strain>
    </source>
</reference>
<dbReference type="STRING" id="1423774.FD31_GL001505"/>
<evidence type="ECO:0000313" key="2">
    <source>
        <dbReference type="Proteomes" id="UP000051302"/>
    </source>
</evidence>
<protein>
    <recommendedName>
        <fullName evidence="3">Cysteine desulfurase</fullName>
    </recommendedName>
</protein>
<proteinExistence type="predicted"/>
<dbReference type="EMBL" id="AZFV01000003">
    <property type="protein sequence ID" value="KRM18177.1"/>
    <property type="molecule type" value="Genomic_DNA"/>
</dbReference>
<dbReference type="SUPFAM" id="SSF160800">
    <property type="entry name" value="Lp2179-like"/>
    <property type="match status" value="1"/>
</dbReference>
<dbReference type="InterPro" id="IPR035942">
    <property type="entry name" value="Lp2179-like_sf"/>
</dbReference>
<dbReference type="Pfam" id="PF08866">
    <property type="entry name" value="DUF1831"/>
    <property type="match status" value="1"/>
</dbReference>
<organism evidence="1 2">
    <name type="scientific">Companilactobacillus nantensis DSM 16982</name>
    <dbReference type="NCBI Taxonomy" id="1423774"/>
    <lineage>
        <taxon>Bacteria</taxon>
        <taxon>Bacillati</taxon>
        <taxon>Bacillota</taxon>
        <taxon>Bacilli</taxon>
        <taxon>Lactobacillales</taxon>
        <taxon>Lactobacillaceae</taxon>
        <taxon>Companilactobacillus</taxon>
    </lineage>
</organism>
<comment type="caution">
    <text evidence="1">The sequence shown here is derived from an EMBL/GenBank/DDBJ whole genome shotgun (WGS) entry which is preliminary data.</text>
</comment>
<dbReference type="Gene3D" id="3.30.1820.10">
    <property type="entry name" value="Lp2179-like"/>
    <property type="match status" value="1"/>
</dbReference>
<accession>A0A0R1WKE9</accession>
<dbReference type="InterPro" id="IPR014965">
    <property type="entry name" value="Amino_acid_metab_prot_put"/>
</dbReference>
<evidence type="ECO:0000313" key="1">
    <source>
        <dbReference type="EMBL" id="KRM18177.1"/>
    </source>
</evidence>